<dbReference type="SUPFAM" id="SSF69318">
    <property type="entry name" value="Integrin alpha N-terminal domain"/>
    <property type="match status" value="1"/>
</dbReference>
<dbReference type="GO" id="GO:0007015">
    <property type="term" value="P:actin filament organization"/>
    <property type="evidence" value="ECO:0007669"/>
    <property type="project" value="InterPro"/>
</dbReference>
<dbReference type="GO" id="GO:0034198">
    <property type="term" value="P:cellular response to amino acid starvation"/>
    <property type="evidence" value="ECO:0007669"/>
    <property type="project" value="TreeGrafter"/>
</dbReference>
<comment type="caution">
    <text evidence="1">The sequence shown here is derived from an EMBL/GenBank/DDBJ whole genome shotgun (WGS) entry which is preliminary data.</text>
</comment>
<dbReference type="PANTHER" id="PTHR15435">
    <property type="entry name" value="KICSTOR COMPLEX PROTEIN KAPTIN"/>
    <property type="match status" value="1"/>
</dbReference>
<dbReference type="GO" id="GO:1904262">
    <property type="term" value="P:negative regulation of TORC1 signaling"/>
    <property type="evidence" value="ECO:0007669"/>
    <property type="project" value="TreeGrafter"/>
</dbReference>
<sequence>MASLYANLKELHSLSLPNQSNVYSLAILEEMEQNGGDASDAALSELTNNRAKIVLAALRKPVHLFSFANRENDRNQPFPTDKEIPFTYIPHQAEIIAINGFYRPTDDGVQSSLIIGIAIIKPDESGGTKQYLNMYSEYDITEKDMKLESLALNCFSIELGFIPYQLSHWMLFQGNLQPEMVWLISGSDERLHLFKENRDSHTYEEVDIGPFFPELNRIFPSIVLWVDIMYDQQKHRRLVACGCECGKLLFFVTNVVNDLPNLENEYTEDFSSPITSVKFFETNKAPFPPPAILTQMNINKEVEEPLEASVNVIVTPSGSSSLVFRNVLHNGLTTRQKLPSSENFDVVTCCTVGDVTMDGIDEIILGTYGQVILCYKCNREGGWELLWKKVWSDSVLQLHYCDLTGDGVKELVVLTTNGVQILQLYSSIECPVARSGETVTNLDLKVTMESERMIPKL</sequence>
<organism evidence="1 2">
    <name type="scientific">Artemia franciscana</name>
    <name type="common">Brine shrimp</name>
    <name type="synonym">Artemia sanfranciscana</name>
    <dbReference type="NCBI Taxonomy" id="6661"/>
    <lineage>
        <taxon>Eukaryota</taxon>
        <taxon>Metazoa</taxon>
        <taxon>Ecdysozoa</taxon>
        <taxon>Arthropoda</taxon>
        <taxon>Crustacea</taxon>
        <taxon>Branchiopoda</taxon>
        <taxon>Anostraca</taxon>
        <taxon>Artemiidae</taxon>
        <taxon>Artemia</taxon>
    </lineage>
</organism>
<evidence type="ECO:0000313" key="1">
    <source>
        <dbReference type="EMBL" id="KAK2716874.1"/>
    </source>
</evidence>
<dbReference type="GO" id="GO:0051015">
    <property type="term" value="F:actin filament binding"/>
    <property type="evidence" value="ECO:0007669"/>
    <property type="project" value="TreeGrafter"/>
</dbReference>
<gene>
    <name evidence="1" type="ORF">QYM36_007128</name>
</gene>
<evidence type="ECO:0008006" key="3">
    <source>
        <dbReference type="Google" id="ProtNLM"/>
    </source>
</evidence>
<dbReference type="EMBL" id="JAVRJZ010000011">
    <property type="protein sequence ID" value="KAK2716874.1"/>
    <property type="molecule type" value="Genomic_DNA"/>
</dbReference>
<accession>A0AA88HZ50</accession>
<dbReference type="GO" id="GO:0015629">
    <property type="term" value="C:actin cytoskeleton"/>
    <property type="evidence" value="ECO:0007669"/>
    <property type="project" value="InterPro"/>
</dbReference>
<protein>
    <recommendedName>
        <fullName evidence="3">Kaptin</fullName>
    </recommendedName>
</protein>
<reference evidence="1" key="1">
    <citation type="submission" date="2023-07" db="EMBL/GenBank/DDBJ databases">
        <title>Chromosome-level genome assembly of Artemia franciscana.</title>
        <authorList>
            <person name="Jo E."/>
        </authorList>
    </citation>
    <scope>NUCLEOTIDE SEQUENCE</scope>
    <source>
        <tissue evidence="1">Whole body</tissue>
    </source>
</reference>
<name>A0AA88HZ50_ARTSF</name>
<dbReference type="InterPro" id="IPR028994">
    <property type="entry name" value="Integrin_alpha_N"/>
</dbReference>
<dbReference type="Proteomes" id="UP001187531">
    <property type="component" value="Unassembled WGS sequence"/>
</dbReference>
<dbReference type="AlphaFoldDB" id="A0AA88HZ50"/>
<evidence type="ECO:0000313" key="2">
    <source>
        <dbReference type="Proteomes" id="UP001187531"/>
    </source>
</evidence>
<dbReference type="GO" id="GO:0030027">
    <property type="term" value="C:lamellipodium"/>
    <property type="evidence" value="ECO:0007669"/>
    <property type="project" value="TreeGrafter"/>
</dbReference>
<dbReference type="PANTHER" id="PTHR15435:SF2">
    <property type="entry name" value="KICSTOR COMPLEX PROTEIN KAPTIN"/>
    <property type="match status" value="1"/>
</dbReference>
<keyword evidence="2" id="KW-1185">Reference proteome</keyword>
<dbReference type="InterPro" id="IPR029982">
    <property type="entry name" value="Kptn"/>
</dbReference>
<proteinExistence type="predicted"/>